<reference evidence="2" key="1">
    <citation type="submission" date="2016-06" db="EMBL/GenBank/DDBJ databases">
        <authorList>
            <person name="Varghese N."/>
            <person name="Submissions Spin"/>
        </authorList>
    </citation>
    <scope>NUCLEOTIDE SEQUENCE [LARGE SCALE GENOMIC DNA]</scope>
    <source>
        <strain evidence="2">DSM 43168</strain>
    </source>
</reference>
<proteinExistence type="predicted"/>
<evidence type="ECO:0000313" key="2">
    <source>
        <dbReference type="Proteomes" id="UP000183585"/>
    </source>
</evidence>
<dbReference type="RefSeq" id="WP_141723939.1">
    <property type="nucleotide sequence ID" value="NZ_FMCT01000012.1"/>
</dbReference>
<gene>
    <name evidence="1" type="ORF">GA0070563_11295</name>
</gene>
<dbReference type="EMBL" id="FMCT01000012">
    <property type="protein sequence ID" value="SCF42562.1"/>
    <property type="molecule type" value="Genomic_DNA"/>
</dbReference>
<sequence>MSRMYTLFSALVGDEAPLGGVELAEAGDSGLISPPDLARLMDLPQVREFFTENNYGPDAPEEVMYLVAGELESGRFPTLTITLPEAPVATLLNLTPHPITVCGTVIPPTGIIPRLPERTSQVDTVTFEGVDIPIVETTFGESAELPDPTPGTYLVVPARIALAYPHRTDLLMPGAAERDGDGRIVGVNALARVPR</sequence>
<organism evidence="1 2">
    <name type="scientific">Micromonospora carbonacea</name>
    <dbReference type="NCBI Taxonomy" id="47853"/>
    <lineage>
        <taxon>Bacteria</taxon>
        <taxon>Bacillati</taxon>
        <taxon>Actinomycetota</taxon>
        <taxon>Actinomycetes</taxon>
        <taxon>Micromonosporales</taxon>
        <taxon>Micromonosporaceae</taxon>
        <taxon>Micromonospora</taxon>
    </lineage>
</organism>
<protein>
    <submittedName>
        <fullName evidence="1">Uncharacterized protein</fullName>
    </submittedName>
</protein>
<dbReference type="Proteomes" id="UP000183585">
    <property type="component" value="Unassembled WGS sequence"/>
</dbReference>
<evidence type="ECO:0000313" key="1">
    <source>
        <dbReference type="EMBL" id="SCF42562.1"/>
    </source>
</evidence>
<keyword evidence="2" id="KW-1185">Reference proteome</keyword>
<dbReference type="AlphaFoldDB" id="A0A1C5ABE1"/>
<accession>A0A1C5ABE1</accession>
<name>A0A1C5ABE1_9ACTN</name>